<dbReference type="Gene3D" id="2.170.150.40">
    <property type="entry name" value="Domain of unknown function (DUF427)"/>
    <property type="match status" value="2"/>
</dbReference>
<dbReference type="InterPro" id="IPR038694">
    <property type="entry name" value="DUF427_sf"/>
</dbReference>
<protein>
    <recommendedName>
        <fullName evidence="1">DUF427 domain-containing protein</fullName>
    </recommendedName>
</protein>
<dbReference type="InterPro" id="IPR007361">
    <property type="entry name" value="DUF427"/>
</dbReference>
<dbReference type="RefSeq" id="WP_110500581.1">
    <property type="nucleotide sequence ID" value="NZ_QJVD01000007.1"/>
</dbReference>
<proteinExistence type="predicted"/>
<name>A0A2V5L8R9_9MICC</name>
<dbReference type="OrthoDB" id="285364at2"/>
<evidence type="ECO:0000259" key="1">
    <source>
        <dbReference type="Pfam" id="PF04248"/>
    </source>
</evidence>
<dbReference type="Proteomes" id="UP000247832">
    <property type="component" value="Unassembled WGS sequence"/>
</dbReference>
<comment type="caution">
    <text evidence="2">The sequence shown here is derived from an EMBL/GenBank/DDBJ whole genome shotgun (WGS) entry which is preliminary data.</text>
</comment>
<dbReference type="EMBL" id="QJVD01000007">
    <property type="protein sequence ID" value="PYI67905.1"/>
    <property type="molecule type" value="Genomic_DNA"/>
</dbReference>
<sequence length="254" mass="27493">MATKISDALQALSDELRFEPTTKRIRAMLGDDVVLDSRGAVALWEPGRVVPCYAAPANDVVGVLSPATPAQPWPDMPTVLHPGIPFSRHSSPGTALDVSAGGQSAAGAAFELDDPDLTGYVAFDPAAFNWLEENDAVQSHPRDPFHRVDIRHSARHVRVTAEGVALAESSNPVMVFETALAERIYLPPNDVDWDQLIPTDSVTLCPYKGSASYWRLAGGSGEDVAWSYREPLPLAAEIAGLVCFYDNRVDVREL</sequence>
<feature type="domain" description="DUF427" evidence="1">
    <location>
        <begin position="157"/>
        <end position="246"/>
    </location>
</feature>
<dbReference type="PANTHER" id="PTHR34310:SF9">
    <property type="entry name" value="BLR5716 PROTEIN"/>
    <property type="match status" value="1"/>
</dbReference>
<dbReference type="PANTHER" id="PTHR34310">
    <property type="entry name" value="DUF427 DOMAIN PROTEIN (AFU_ORTHOLOGUE AFUA_3G02220)"/>
    <property type="match status" value="1"/>
</dbReference>
<gene>
    <name evidence="2" type="ORF">CVV68_08575</name>
</gene>
<dbReference type="AlphaFoldDB" id="A0A2V5L8R9"/>
<dbReference type="Pfam" id="PF04248">
    <property type="entry name" value="NTP_transf_9"/>
    <property type="match status" value="1"/>
</dbReference>
<keyword evidence="3" id="KW-1185">Reference proteome</keyword>
<accession>A0A2V5L8R9</accession>
<organism evidence="2 3">
    <name type="scientific">Arthrobacter livingstonensis</name>
    <dbReference type="NCBI Taxonomy" id="670078"/>
    <lineage>
        <taxon>Bacteria</taxon>
        <taxon>Bacillati</taxon>
        <taxon>Actinomycetota</taxon>
        <taxon>Actinomycetes</taxon>
        <taxon>Micrococcales</taxon>
        <taxon>Micrococcaceae</taxon>
        <taxon>Arthrobacter</taxon>
    </lineage>
</organism>
<evidence type="ECO:0000313" key="3">
    <source>
        <dbReference type="Proteomes" id="UP000247832"/>
    </source>
</evidence>
<evidence type="ECO:0000313" key="2">
    <source>
        <dbReference type="EMBL" id="PYI67905.1"/>
    </source>
</evidence>
<reference evidence="2 3" key="1">
    <citation type="submission" date="2018-05" db="EMBL/GenBank/DDBJ databases">
        <title>Genetic diversity of glacier-inhabiting Cryobacterium bacteria in China and description of Cryobacterium mengkeensis sp. nov. and Arthrobacter glacialis sp. nov.</title>
        <authorList>
            <person name="Liu Q."/>
            <person name="Xin Y.-H."/>
        </authorList>
    </citation>
    <scope>NUCLEOTIDE SEQUENCE [LARGE SCALE GENOMIC DNA]</scope>
    <source>
        <strain evidence="2 3">LI2</strain>
    </source>
</reference>